<evidence type="ECO:0000256" key="1">
    <source>
        <dbReference type="SAM" id="SignalP"/>
    </source>
</evidence>
<accession>A0A9D1VQN8</accession>
<feature type="signal peptide" evidence="1">
    <location>
        <begin position="1"/>
        <end position="27"/>
    </location>
</feature>
<organism evidence="3 4">
    <name type="scientific">Candidatus Barnesiella excrementipullorum</name>
    <dbReference type="NCBI Taxonomy" id="2838479"/>
    <lineage>
        <taxon>Bacteria</taxon>
        <taxon>Pseudomonadati</taxon>
        <taxon>Bacteroidota</taxon>
        <taxon>Bacteroidia</taxon>
        <taxon>Bacteroidales</taxon>
        <taxon>Barnesiellaceae</taxon>
        <taxon>Barnesiella</taxon>
    </lineage>
</organism>
<dbReference type="Gene3D" id="2.60.120.260">
    <property type="entry name" value="Galactose-binding domain-like"/>
    <property type="match status" value="1"/>
</dbReference>
<gene>
    <name evidence="3" type="ORF">H9982_02445</name>
</gene>
<dbReference type="EMBL" id="DXFB01000063">
    <property type="protein sequence ID" value="HIX45061.1"/>
    <property type="molecule type" value="Genomic_DNA"/>
</dbReference>
<keyword evidence="1" id="KW-0732">Signal</keyword>
<proteinExistence type="predicted"/>
<dbReference type="PANTHER" id="PTHR34154">
    <property type="entry name" value="ALKALI-SENSITIVE LINKAGE PROTEIN 1"/>
    <property type="match status" value="1"/>
</dbReference>
<dbReference type="InterPro" id="IPR053183">
    <property type="entry name" value="ASL1"/>
</dbReference>
<dbReference type="InterPro" id="IPR024655">
    <property type="entry name" value="Asl1_glyco_hydro_catalytic"/>
</dbReference>
<dbReference type="SUPFAM" id="SSF49785">
    <property type="entry name" value="Galactose-binding domain-like"/>
    <property type="match status" value="1"/>
</dbReference>
<dbReference type="Gene3D" id="3.20.20.80">
    <property type="entry name" value="Glycosidases"/>
    <property type="match status" value="1"/>
</dbReference>
<reference evidence="3" key="1">
    <citation type="journal article" date="2021" name="PeerJ">
        <title>Extensive microbial diversity within the chicken gut microbiome revealed by metagenomics and culture.</title>
        <authorList>
            <person name="Gilroy R."/>
            <person name="Ravi A."/>
            <person name="Getino M."/>
            <person name="Pursley I."/>
            <person name="Horton D.L."/>
            <person name="Alikhan N.F."/>
            <person name="Baker D."/>
            <person name="Gharbi K."/>
            <person name="Hall N."/>
            <person name="Watson M."/>
            <person name="Adriaenssens E.M."/>
            <person name="Foster-Nyarko E."/>
            <person name="Jarju S."/>
            <person name="Secka A."/>
            <person name="Antonio M."/>
            <person name="Oren A."/>
            <person name="Chaudhuri R.R."/>
            <person name="La Ragione R."/>
            <person name="Hildebrand F."/>
            <person name="Pallen M.J."/>
        </authorList>
    </citation>
    <scope>NUCLEOTIDE SEQUENCE</scope>
    <source>
        <strain evidence="3">ChiHjej12B11-16260</strain>
    </source>
</reference>
<comment type="caution">
    <text evidence="3">The sequence shown here is derived from an EMBL/GenBank/DDBJ whole genome shotgun (WGS) entry which is preliminary data.</text>
</comment>
<name>A0A9D1VQN8_9BACT</name>
<dbReference type="InterPro" id="IPR008979">
    <property type="entry name" value="Galactose-bd-like_sf"/>
</dbReference>
<dbReference type="GO" id="GO:0071966">
    <property type="term" value="P:fungal-type cell wall polysaccharide metabolic process"/>
    <property type="evidence" value="ECO:0007669"/>
    <property type="project" value="TreeGrafter"/>
</dbReference>
<protein>
    <recommendedName>
        <fullName evidence="2">Asl1-like glycosyl hydrolase catalytic domain-containing protein</fullName>
    </recommendedName>
</protein>
<dbReference type="AlphaFoldDB" id="A0A9D1VQN8"/>
<feature type="chain" id="PRO_5039565023" description="Asl1-like glycosyl hydrolase catalytic domain-containing protein" evidence="1">
    <location>
        <begin position="28"/>
        <end position="506"/>
    </location>
</feature>
<dbReference type="InterPro" id="IPR017853">
    <property type="entry name" value="GH"/>
</dbReference>
<sequence>MKSIRINSMVWLAMASVMLAMPATIMAERSPKRGVSQNGFTYAEEITALTPGVCWYYNWDEVPSEIDMPVVGPGTDMEFCPMAWGSTFNEEELRTYLTEHPGVKYLLGFNEPNFKNQANMTPAQAVEVWPRLEAIAEEFGLGLVGPAVNYSPDAPYTDPTTWYDEFFELYPEARVDYIALHCYMVAADGMMNYINSVAERYGRKIWLTEFCAWDGLTTDAESARKIQRDEMVRKVEALELSEHVFRYSWFKAKGADNYPYYALLKYKNESQGIAAGTLSDLGTVYLYMSVFDTTRYYAPDVEFAASDYVKSNLISVNVSDDAASSFPLKVEGFSNMRTIDYLIEVPEAGPYRIELRVSTAGLPVTALVDGEEAGKAEWSSTGERGVWNIRYIDATLPAGKHRLQLKGTKLAQYCDMSTIKFYSIAGVDAPSIGKQTLQYSRRGDMIYLTSSTELSRCEVYDLGGKLVRSVTCGEGNAIDMRALPGGFYIVRAFDVTGTPYSCKICL</sequence>
<dbReference type="Pfam" id="PF11790">
    <property type="entry name" value="Glyco_hydro_cc"/>
    <property type="match status" value="1"/>
</dbReference>
<evidence type="ECO:0000313" key="4">
    <source>
        <dbReference type="Proteomes" id="UP000824246"/>
    </source>
</evidence>
<reference evidence="3" key="2">
    <citation type="submission" date="2021-04" db="EMBL/GenBank/DDBJ databases">
        <authorList>
            <person name="Gilroy R."/>
        </authorList>
    </citation>
    <scope>NUCLEOTIDE SEQUENCE</scope>
    <source>
        <strain evidence="3">ChiHjej12B11-16260</strain>
    </source>
</reference>
<evidence type="ECO:0000313" key="3">
    <source>
        <dbReference type="EMBL" id="HIX45061.1"/>
    </source>
</evidence>
<evidence type="ECO:0000259" key="2">
    <source>
        <dbReference type="Pfam" id="PF11790"/>
    </source>
</evidence>
<dbReference type="PANTHER" id="PTHR34154:SF3">
    <property type="entry name" value="ALKALI-SENSITIVE LINKAGE PROTEIN 1"/>
    <property type="match status" value="1"/>
</dbReference>
<dbReference type="Proteomes" id="UP000824246">
    <property type="component" value="Unassembled WGS sequence"/>
</dbReference>
<dbReference type="SUPFAM" id="SSF51445">
    <property type="entry name" value="(Trans)glycosidases"/>
    <property type="match status" value="1"/>
</dbReference>
<feature type="domain" description="Asl1-like glycosyl hydrolase catalytic" evidence="2">
    <location>
        <begin position="48"/>
        <end position="285"/>
    </location>
</feature>